<feature type="domain" description="Response regulatory" evidence="9">
    <location>
        <begin position="11"/>
        <end position="124"/>
    </location>
</feature>
<feature type="DNA-binding region" description="OmpR/PhoB-type" evidence="8">
    <location>
        <begin position="131"/>
        <end position="224"/>
    </location>
</feature>
<gene>
    <name evidence="11" type="ORF">M3M28_06130</name>
</gene>
<feature type="modified residue" description="4-aspartylphosphate" evidence="7">
    <location>
        <position position="59"/>
    </location>
</feature>
<dbReference type="InterPro" id="IPR011006">
    <property type="entry name" value="CheY-like_superfamily"/>
</dbReference>
<dbReference type="CDD" id="cd17574">
    <property type="entry name" value="REC_OmpR"/>
    <property type="match status" value="1"/>
</dbReference>
<dbReference type="PROSITE" id="PS51755">
    <property type="entry name" value="OMPR_PHOB"/>
    <property type="match status" value="1"/>
</dbReference>
<evidence type="ECO:0000256" key="3">
    <source>
        <dbReference type="ARBA" id="ARBA00023012"/>
    </source>
</evidence>
<dbReference type="InterPro" id="IPR001789">
    <property type="entry name" value="Sig_transdc_resp-reg_receiver"/>
</dbReference>
<keyword evidence="6" id="KW-0804">Transcription</keyword>
<dbReference type="InterPro" id="IPR036388">
    <property type="entry name" value="WH-like_DNA-bd_sf"/>
</dbReference>
<dbReference type="SMART" id="SM00448">
    <property type="entry name" value="REC"/>
    <property type="match status" value="1"/>
</dbReference>
<dbReference type="Gene3D" id="1.10.10.10">
    <property type="entry name" value="Winged helix-like DNA-binding domain superfamily/Winged helix DNA-binding domain"/>
    <property type="match status" value="1"/>
</dbReference>
<evidence type="ECO:0000313" key="11">
    <source>
        <dbReference type="EMBL" id="UQN16016.1"/>
    </source>
</evidence>
<sequence>MPSNRMPPVARVLYVEDDPALAAMTCEVLREAYEVAHFADGQRALDAALHERFDVMAIDRRLPSLDGIELVRAIRTAHIATPILLLTALGAVRERVEGLDAGANDYLVKPVDFDELLARLRALRRGFSIEGKRRVLGDWTFVTDAAVLFGPGGERVALTDTEFRLLSLLSASPEHVFDRPAILREVFDAGESLSNVDTYVHYIRRKTDPHIIETVRGRGYRAGAS</sequence>
<evidence type="ECO:0000256" key="7">
    <source>
        <dbReference type="PROSITE-ProRule" id="PRU00169"/>
    </source>
</evidence>
<dbReference type="PANTHER" id="PTHR48111:SF22">
    <property type="entry name" value="REGULATOR OF RPOS"/>
    <property type="match status" value="1"/>
</dbReference>
<evidence type="ECO:0000256" key="5">
    <source>
        <dbReference type="ARBA" id="ARBA00023125"/>
    </source>
</evidence>
<keyword evidence="2 7" id="KW-0597">Phosphoprotein</keyword>
<keyword evidence="4" id="KW-0805">Transcription regulation</keyword>
<evidence type="ECO:0000256" key="6">
    <source>
        <dbReference type="ARBA" id="ARBA00023163"/>
    </source>
</evidence>
<dbReference type="PROSITE" id="PS50110">
    <property type="entry name" value="RESPONSE_REGULATORY"/>
    <property type="match status" value="1"/>
</dbReference>
<dbReference type="Gene3D" id="3.40.50.2300">
    <property type="match status" value="1"/>
</dbReference>
<evidence type="ECO:0000256" key="8">
    <source>
        <dbReference type="PROSITE-ProRule" id="PRU01091"/>
    </source>
</evidence>
<dbReference type="SUPFAM" id="SSF52172">
    <property type="entry name" value="CheY-like"/>
    <property type="match status" value="1"/>
</dbReference>
<dbReference type="Pfam" id="PF00486">
    <property type="entry name" value="Trans_reg_C"/>
    <property type="match status" value="1"/>
</dbReference>
<accession>A0ABY4N301</accession>
<dbReference type="InterPro" id="IPR001867">
    <property type="entry name" value="OmpR/PhoB-type_DNA-bd"/>
</dbReference>
<name>A0ABY4N301_9MICO</name>
<dbReference type="SMART" id="SM00862">
    <property type="entry name" value="Trans_reg_C"/>
    <property type="match status" value="1"/>
</dbReference>
<dbReference type="InterPro" id="IPR039420">
    <property type="entry name" value="WalR-like"/>
</dbReference>
<dbReference type="EMBL" id="CP097160">
    <property type="protein sequence ID" value="UQN16016.1"/>
    <property type="molecule type" value="Genomic_DNA"/>
</dbReference>
<dbReference type="Pfam" id="PF00072">
    <property type="entry name" value="Response_reg"/>
    <property type="match status" value="1"/>
</dbReference>
<evidence type="ECO:0000259" key="9">
    <source>
        <dbReference type="PROSITE" id="PS50110"/>
    </source>
</evidence>
<comment type="subcellular location">
    <subcellularLocation>
        <location evidence="1">Cytoplasm</location>
    </subcellularLocation>
</comment>
<reference evidence="11" key="1">
    <citation type="submission" date="2022-05" db="EMBL/GenBank/DDBJ databases">
        <title>Complete genome sequence of toluene-degrading Gulosibacter sediminis strain ACHW.36C.</title>
        <authorList>
            <person name="Wai A.C."/>
            <person name="Lai G.K."/>
            <person name="Griffin S.D."/>
            <person name="Leung F.C."/>
        </authorList>
    </citation>
    <scope>NUCLEOTIDE SEQUENCE [LARGE SCALE GENOMIC DNA]</scope>
    <source>
        <strain evidence="11">ACHW.36C</strain>
    </source>
</reference>
<keyword evidence="3" id="KW-0902">Two-component regulatory system</keyword>
<evidence type="ECO:0000256" key="4">
    <source>
        <dbReference type="ARBA" id="ARBA00023015"/>
    </source>
</evidence>
<protein>
    <submittedName>
        <fullName evidence="11">Response regulator transcription factor</fullName>
    </submittedName>
</protein>
<evidence type="ECO:0000256" key="2">
    <source>
        <dbReference type="ARBA" id="ARBA00022553"/>
    </source>
</evidence>
<keyword evidence="5 8" id="KW-0238">DNA-binding</keyword>
<evidence type="ECO:0000259" key="10">
    <source>
        <dbReference type="PROSITE" id="PS51755"/>
    </source>
</evidence>
<proteinExistence type="predicted"/>
<dbReference type="Gene3D" id="6.10.250.690">
    <property type="match status" value="1"/>
</dbReference>
<feature type="domain" description="OmpR/PhoB-type" evidence="10">
    <location>
        <begin position="131"/>
        <end position="224"/>
    </location>
</feature>
<evidence type="ECO:0000256" key="1">
    <source>
        <dbReference type="ARBA" id="ARBA00004496"/>
    </source>
</evidence>
<dbReference type="PANTHER" id="PTHR48111">
    <property type="entry name" value="REGULATOR OF RPOS"/>
    <property type="match status" value="1"/>
</dbReference>
<dbReference type="CDD" id="cd00383">
    <property type="entry name" value="trans_reg_C"/>
    <property type="match status" value="1"/>
</dbReference>
<organism evidence="11">
    <name type="scientific">Gulosibacter sediminis</name>
    <dbReference type="NCBI Taxonomy" id="1729695"/>
    <lineage>
        <taxon>Bacteria</taxon>
        <taxon>Bacillati</taxon>
        <taxon>Actinomycetota</taxon>
        <taxon>Actinomycetes</taxon>
        <taxon>Micrococcales</taxon>
        <taxon>Microbacteriaceae</taxon>
        <taxon>Gulosibacter</taxon>
    </lineage>
</organism>